<sequence length="140" mass="14171">MMPLSASSSPTSKTPILIAICLAAIILPLSFVSGSIATPVISRELGGSAQALSWITNAFMLSFGCFLMAAGALADEIGRKKVFITGVSLFALFSGLIGFSSSLLWIDLMRAAQGVAAAAALAGVGVAGTGIRGPRPTARL</sequence>
<dbReference type="InterPro" id="IPR011701">
    <property type="entry name" value="MFS"/>
</dbReference>
<evidence type="ECO:0000256" key="3">
    <source>
        <dbReference type="ARBA" id="ARBA00022692"/>
    </source>
</evidence>
<dbReference type="PANTHER" id="PTHR42718">
    <property type="entry name" value="MAJOR FACILITATOR SUPERFAMILY MULTIDRUG TRANSPORTER MFSC"/>
    <property type="match status" value="1"/>
</dbReference>
<keyword evidence="4 6" id="KW-1133">Transmembrane helix</keyword>
<evidence type="ECO:0000256" key="5">
    <source>
        <dbReference type="ARBA" id="ARBA00023136"/>
    </source>
</evidence>
<keyword evidence="2" id="KW-0813">Transport</keyword>
<dbReference type="PANTHER" id="PTHR42718:SF9">
    <property type="entry name" value="MAJOR FACILITATOR SUPERFAMILY MULTIDRUG TRANSPORTER MFSC"/>
    <property type="match status" value="1"/>
</dbReference>
<dbReference type="InterPro" id="IPR036259">
    <property type="entry name" value="MFS_trans_sf"/>
</dbReference>
<dbReference type="SUPFAM" id="SSF103473">
    <property type="entry name" value="MFS general substrate transporter"/>
    <property type="match status" value="1"/>
</dbReference>
<accession>A0ABY7HNY7</accession>
<evidence type="ECO:0000256" key="1">
    <source>
        <dbReference type="ARBA" id="ARBA00004127"/>
    </source>
</evidence>
<evidence type="ECO:0000313" key="8">
    <source>
        <dbReference type="EMBL" id="WAT01086.1"/>
    </source>
</evidence>
<dbReference type="PROSITE" id="PS00216">
    <property type="entry name" value="SUGAR_TRANSPORT_1"/>
    <property type="match status" value="1"/>
</dbReference>
<dbReference type="InterPro" id="IPR020846">
    <property type="entry name" value="MFS_dom"/>
</dbReference>
<feature type="domain" description="Major facilitator superfamily (MFS) profile" evidence="7">
    <location>
        <begin position="16"/>
        <end position="140"/>
    </location>
</feature>
<comment type="subcellular location">
    <subcellularLocation>
        <location evidence="1">Endomembrane system</location>
        <topology evidence="1">Multi-pass membrane protein</topology>
    </subcellularLocation>
</comment>
<organism evidence="8 9">
    <name type="scientific">Rouxiella chamberiensis</name>
    <dbReference type="NCBI Taxonomy" id="1513468"/>
    <lineage>
        <taxon>Bacteria</taxon>
        <taxon>Pseudomonadati</taxon>
        <taxon>Pseudomonadota</taxon>
        <taxon>Gammaproteobacteria</taxon>
        <taxon>Enterobacterales</taxon>
        <taxon>Yersiniaceae</taxon>
        <taxon>Rouxiella</taxon>
    </lineage>
</organism>
<name>A0ABY7HNY7_9GAMM</name>
<evidence type="ECO:0000256" key="6">
    <source>
        <dbReference type="SAM" id="Phobius"/>
    </source>
</evidence>
<feature type="transmembrane region" description="Helical" evidence="6">
    <location>
        <begin position="112"/>
        <end position="131"/>
    </location>
</feature>
<keyword evidence="9" id="KW-1185">Reference proteome</keyword>
<dbReference type="PROSITE" id="PS50850">
    <property type="entry name" value="MFS"/>
    <property type="match status" value="1"/>
</dbReference>
<gene>
    <name evidence="8" type="ORF">O1V66_20415</name>
</gene>
<protein>
    <submittedName>
        <fullName evidence="8">MFS transporter</fullName>
    </submittedName>
</protein>
<evidence type="ECO:0000313" key="9">
    <source>
        <dbReference type="Proteomes" id="UP001164712"/>
    </source>
</evidence>
<proteinExistence type="predicted"/>
<dbReference type="Proteomes" id="UP001164712">
    <property type="component" value="Chromosome"/>
</dbReference>
<dbReference type="Gene3D" id="1.20.1720.10">
    <property type="entry name" value="Multidrug resistance protein D"/>
    <property type="match status" value="1"/>
</dbReference>
<feature type="transmembrane region" description="Helical" evidence="6">
    <location>
        <begin position="86"/>
        <end position="106"/>
    </location>
</feature>
<keyword evidence="5 6" id="KW-0472">Membrane</keyword>
<evidence type="ECO:0000256" key="2">
    <source>
        <dbReference type="ARBA" id="ARBA00022448"/>
    </source>
</evidence>
<dbReference type="Pfam" id="PF07690">
    <property type="entry name" value="MFS_1"/>
    <property type="match status" value="1"/>
</dbReference>
<reference evidence="8" key="1">
    <citation type="submission" date="2022-12" db="EMBL/GenBank/DDBJ databases">
        <title>Complete genome sequence of an Australian strain of Rouxiella badensis DAR84756 and resolution of the R. badensis DSM100043 and R. chamberiensis DSM28324 genomes.</title>
        <authorList>
            <person name="Paul S."/>
            <person name="Anderson P.J."/>
            <person name="Maynard G."/>
            <person name="Dyall-Smith M."/>
            <person name="Kudinha T."/>
        </authorList>
    </citation>
    <scope>NUCLEOTIDE SEQUENCE</scope>
    <source>
        <strain evidence="8">DSM 28324</strain>
    </source>
</reference>
<feature type="transmembrane region" description="Helical" evidence="6">
    <location>
        <begin position="53"/>
        <end position="74"/>
    </location>
</feature>
<evidence type="ECO:0000259" key="7">
    <source>
        <dbReference type="PROSITE" id="PS50850"/>
    </source>
</evidence>
<evidence type="ECO:0000256" key="4">
    <source>
        <dbReference type="ARBA" id="ARBA00022989"/>
    </source>
</evidence>
<dbReference type="InterPro" id="IPR005829">
    <property type="entry name" value="Sugar_transporter_CS"/>
</dbReference>
<dbReference type="EMBL" id="CP114058">
    <property type="protein sequence ID" value="WAT01086.1"/>
    <property type="molecule type" value="Genomic_DNA"/>
</dbReference>
<keyword evidence="3 6" id="KW-0812">Transmembrane</keyword>